<protein>
    <submittedName>
        <fullName evidence="2">DUF3291 domain-containing protein</fullName>
    </submittedName>
</protein>
<dbReference type="RefSeq" id="WP_131988971.1">
    <property type="nucleotide sequence ID" value="NZ_SMKL01000139.1"/>
</dbReference>
<comment type="caution">
    <text evidence="2">The sequence shown here is derived from an EMBL/GenBank/DDBJ whole genome shotgun (WGS) entry which is preliminary data.</text>
</comment>
<evidence type="ECO:0000313" key="2">
    <source>
        <dbReference type="EMBL" id="TDC45434.1"/>
    </source>
</evidence>
<dbReference type="InterPro" id="IPR021708">
    <property type="entry name" value="DUF3291"/>
</dbReference>
<proteinExistence type="predicted"/>
<reference evidence="2 3" key="1">
    <citation type="submission" date="2019-02" db="EMBL/GenBank/DDBJ databases">
        <title>Draft genome sequences of novel Actinobacteria.</title>
        <authorList>
            <person name="Sahin N."/>
            <person name="Ay H."/>
            <person name="Saygin H."/>
        </authorList>
    </citation>
    <scope>NUCLEOTIDE SEQUENCE [LARGE SCALE GENOMIC DNA]</scope>
    <source>
        <strain evidence="2 3">KC603</strain>
    </source>
</reference>
<dbReference type="Pfam" id="PF11695">
    <property type="entry name" value="DUF3291"/>
    <property type="match status" value="1"/>
</dbReference>
<accession>A0A4R4R8S1</accession>
<sequence>MLLAQVNVARLRWDLDSPHLAGFVGAVDGVNLLAEASPGFVWRLRAAHGPVPLADGDARLVVNVSVWRTYEHLHAFTYRSRHGGLVRRRVEWFALTPPPYVALWWVADDAEPTMTEALRRLEHLRRYGPSPQAFGVRRRFTPDGRPVPPRRP</sequence>
<name>A0A4R4R8S1_9ACTN</name>
<dbReference type="AlphaFoldDB" id="A0A4R4R8S1"/>
<evidence type="ECO:0000259" key="1">
    <source>
        <dbReference type="Pfam" id="PF11695"/>
    </source>
</evidence>
<dbReference type="InterPro" id="IPR011008">
    <property type="entry name" value="Dimeric_a/b-barrel"/>
</dbReference>
<dbReference type="Proteomes" id="UP000295621">
    <property type="component" value="Unassembled WGS sequence"/>
</dbReference>
<dbReference type="OrthoDB" id="2376237at2"/>
<feature type="domain" description="DUF3291" evidence="1">
    <location>
        <begin position="3"/>
        <end position="138"/>
    </location>
</feature>
<gene>
    <name evidence="2" type="ORF">E1212_28900</name>
</gene>
<evidence type="ECO:0000313" key="3">
    <source>
        <dbReference type="Proteomes" id="UP000295621"/>
    </source>
</evidence>
<dbReference type="SUPFAM" id="SSF54909">
    <property type="entry name" value="Dimeric alpha+beta barrel"/>
    <property type="match status" value="1"/>
</dbReference>
<organism evidence="2 3">
    <name type="scientific">Jiangella ureilytica</name>
    <dbReference type="NCBI Taxonomy" id="2530374"/>
    <lineage>
        <taxon>Bacteria</taxon>
        <taxon>Bacillati</taxon>
        <taxon>Actinomycetota</taxon>
        <taxon>Actinomycetes</taxon>
        <taxon>Jiangellales</taxon>
        <taxon>Jiangellaceae</taxon>
        <taxon>Jiangella</taxon>
    </lineage>
</organism>
<dbReference type="EMBL" id="SMKL01000139">
    <property type="protein sequence ID" value="TDC45434.1"/>
    <property type="molecule type" value="Genomic_DNA"/>
</dbReference>
<keyword evidence="3" id="KW-1185">Reference proteome</keyword>